<dbReference type="GO" id="GO:0045036">
    <property type="term" value="P:protein targeting to chloroplast"/>
    <property type="evidence" value="ECO:0007669"/>
    <property type="project" value="TreeGrafter"/>
</dbReference>
<comment type="caution">
    <text evidence="3">The sequence shown here is derived from an EMBL/GenBank/DDBJ whole genome shotgun (WGS) entry which is preliminary data.</text>
</comment>
<dbReference type="PANTHER" id="PTHR21266">
    <property type="entry name" value="IRON-SULFUR DOMAIN CONTAINING PROTEIN"/>
    <property type="match status" value="1"/>
</dbReference>
<dbReference type="InterPro" id="IPR013626">
    <property type="entry name" value="PaO"/>
</dbReference>
<evidence type="ECO:0000313" key="4">
    <source>
        <dbReference type="Proteomes" id="UP000436088"/>
    </source>
</evidence>
<dbReference type="PANTHER" id="PTHR21266:SF29">
    <property type="entry name" value="PROTEIN TIC 55, CHLOROPLASTIC"/>
    <property type="match status" value="1"/>
</dbReference>
<keyword evidence="4" id="KW-1185">Reference proteome</keyword>
<keyword evidence="1" id="KW-0809">Transit peptide</keyword>
<dbReference type="Gene3D" id="2.102.10.10">
    <property type="entry name" value="Rieske [2Fe-2S] iron-sulphur domain"/>
    <property type="match status" value="1"/>
</dbReference>
<dbReference type="SUPFAM" id="SSF50022">
    <property type="entry name" value="ISP domain"/>
    <property type="match status" value="1"/>
</dbReference>
<dbReference type="EMBL" id="VEPZ02001029">
    <property type="protein sequence ID" value="KAE8700303.1"/>
    <property type="molecule type" value="Genomic_DNA"/>
</dbReference>
<evidence type="ECO:0000256" key="1">
    <source>
        <dbReference type="ARBA" id="ARBA00022946"/>
    </source>
</evidence>
<dbReference type="GO" id="GO:0051537">
    <property type="term" value="F:2 iron, 2 sulfur cluster binding"/>
    <property type="evidence" value="ECO:0007669"/>
    <property type="project" value="InterPro"/>
</dbReference>
<evidence type="ECO:0000259" key="2">
    <source>
        <dbReference type="Pfam" id="PF08417"/>
    </source>
</evidence>
<dbReference type="InterPro" id="IPR036922">
    <property type="entry name" value="Rieske_2Fe-2S_sf"/>
</dbReference>
<dbReference type="GO" id="GO:0009507">
    <property type="term" value="C:chloroplast"/>
    <property type="evidence" value="ECO:0007669"/>
    <property type="project" value="TreeGrafter"/>
</dbReference>
<sequence>MADLNACTKCVKVPQPLADGKIPRSACLKTYEVKESQGVVWVWMSQTTQPNPENYHGSRISPGRGFEIRHLSESFHMITPFSLRTSWILHKSLSLMIEPIGVRKGKMLSHFFSREIVDKDGEKHYLTGLFLCRPTGQGKSMLIVRFGGTQGSPLAKLFPEWYFNQNGNKVFEQDMGFLSSQNEWMDKVGHGMPYHFGHSNISPPTLPAVVEHAPVELVAGVSASSPAKGGIGTKHATNLANRYFRHVIHCKSCSRAMKTSTMGKIGLVYADSGNMCL</sequence>
<evidence type="ECO:0000313" key="3">
    <source>
        <dbReference type="EMBL" id="KAE8700303.1"/>
    </source>
</evidence>
<name>A0A6A3A8S7_HIBSY</name>
<protein>
    <submittedName>
        <fullName evidence="3">Protein TIC 55</fullName>
    </submittedName>
</protein>
<dbReference type="GO" id="GO:0010277">
    <property type="term" value="F:chlorophyllide a oxygenase activity"/>
    <property type="evidence" value="ECO:0007669"/>
    <property type="project" value="InterPro"/>
</dbReference>
<proteinExistence type="predicted"/>
<reference evidence="3" key="1">
    <citation type="submission" date="2019-09" db="EMBL/GenBank/DDBJ databases">
        <title>Draft genome information of white flower Hibiscus syriacus.</title>
        <authorList>
            <person name="Kim Y.-M."/>
        </authorList>
    </citation>
    <scope>NUCLEOTIDE SEQUENCE [LARGE SCALE GENOMIC DNA]</scope>
    <source>
        <strain evidence="3">YM2019G1</strain>
    </source>
</reference>
<gene>
    <name evidence="3" type="ORF">F3Y22_tig00110557pilonHSYRG00185</name>
</gene>
<accession>A0A6A3A8S7</accession>
<dbReference type="Proteomes" id="UP000436088">
    <property type="component" value="Unassembled WGS sequence"/>
</dbReference>
<feature type="domain" description="Pheophorbide a oxygenase" evidence="2">
    <location>
        <begin position="114"/>
        <end position="189"/>
    </location>
</feature>
<dbReference type="InterPro" id="IPR050584">
    <property type="entry name" value="Cholesterol_7-desaturase"/>
</dbReference>
<dbReference type="AlphaFoldDB" id="A0A6A3A8S7"/>
<organism evidence="3 4">
    <name type="scientific">Hibiscus syriacus</name>
    <name type="common">Rose of Sharon</name>
    <dbReference type="NCBI Taxonomy" id="106335"/>
    <lineage>
        <taxon>Eukaryota</taxon>
        <taxon>Viridiplantae</taxon>
        <taxon>Streptophyta</taxon>
        <taxon>Embryophyta</taxon>
        <taxon>Tracheophyta</taxon>
        <taxon>Spermatophyta</taxon>
        <taxon>Magnoliopsida</taxon>
        <taxon>eudicotyledons</taxon>
        <taxon>Gunneridae</taxon>
        <taxon>Pentapetalae</taxon>
        <taxon>rosids</taxon>
        <taxon>malvids</taxon>
        <taxon>Malvales</taxon>
        <taxon>Malvaceae</taxon>
        <taxon>Malvoideae</taxon>
        <taxon>Hibiscus</taxon>
    </lineage>
</organism>
<dbReference type="Pfam" id="PF08417">
    <property type="entry name" value="PaO"/>
    <property type="match status" value="1"/>
</dbReference>